<evidence type="ECO:0000256" key="1">
    <source>
        <dbReference type="SAM" id="MobiDB-lite"/>
    </source>
</evidence>
<gene>
    <name evidence="2" type="ORF">METZ01_LOCUS512379</name>
</gene>
<dbReference type="EMBL" id="UINC01228279">
    <property type="protein sequence ID" value="SVE59525.1"/>
    <property type="molecule type" value="Genomic_DNA"/>
</dbReference>
<name>A0A383ETG3_9ZZZZ</name>
<evidence type="ECO:0000313" key="2">
    <source>
        <dbReference type="EMBL" id="SVE59525.1"/>
    </source>
</evidence>
<feature type="region of interest" description="Disordered" evidence="1">
    <location>
        <begin position="1"/>
        <end position="62"/>
    </location>
</feature>
<accession>A0A383ETG3</accession>
<dbReference type="Pfam" id="PF13783">
    <property type="entry name" value="DUF4177"/>
    <property type="match status" value="1"/>
</dbReference>
<organism evidence="2">
    <name type="scientific">marine metagenome</name>
    <dbReference type="NCBI Taxonomy" id="408172"/>
    <lineage>
        <taxon>unclassified sequences</taxon>
        <taxon>metagenomes</taxon>
        <taxon>ecological metagenomes</taxon>
    </lineage>
</organism>
<feature type="non-terminal residue" evidence="2">
    <location>
        <position position="1"/>
    </location>
</feature>
<dbReference type="InterPro" id="IPR025234">
    <property type="entry name" value="YjzH-like"/>
</dbReference>
<dbReference type="AlphaFoldDB" id="A0A383ETG3"/>
<proteinExistence type="predicted"/>
<evidence type="ECO:0008006" key="3">
    <source>
        <dbReference type="Google" id="ProtNLM"/>
    </source>
</evidence>
<reference evidence="2" key="1">
    <citation type="submission" date="2018-05" db="EMBL/GenBank/DDBJ databases">
        <authorList>
            <person name="Lanie J.A."/>
            <person name="Ng W.-L."/>
            <person name="Kazmierczak K.M."/>
            <person name="Andrzejewski T.M."/>
            <person name="Davidsen T.M."/>
            <person name="Wayne K.J."/>
            <person name="Tettelin H."/>
            <person name="Glass J.I."/>
            <person name="Rusch D."/>
            <person name="Podicherti R."/>
            <person name="Tsui H.-C.T."/>
            <person name="Winkler M.E."/>
        </authorList>
    </citation>
    <scope>NUCLEOTIDE SEQUENCE</scope>
</reference>
<protein>
    <recommendedName>
        <fullName evidence="3">DUF4177 domain-containing protein</fullName>
    </recommendedName>
</protein>
<sequence>STRTADGRCPECGGKSVIHQGSPSYGPAVNARAAKMKTEGTFETSPSAGDGKTADTATEPSGRKAMDIYQYKVLSQKDKFFSRKFDPEQLEKALNSFAGEGWRLNSAATAEIGIGMGSREEMIFILERPA</sequence>